<feature type="transmembrane region" description="Helical" evidence="10">
    <location>
        <begin position="672"/>
        <end position="691"/>
    </location>
</feature>
<name>A0A5J5EPE9_9PEZI</name>
<evidence type="ECO:0000256" key="3">
    <source>
        <dbReference type="ARBA" id="ARBA00022448"/>
    </source>
</evidence>
<gene>
    <name evidence="12" type="ORF">FN846DRAFT_909550</name>
</gene>
<feature type="compositionally biased region" description="Basic and acidic residues" evidence="9">
    <location>
        <begin position="1"/>
        <end position="13"/>
    </location>
</feature>
<evidence type="ECO:0000256" key="1">
    <source>
        <dbReference type="ARBA" id="ARBA00004141"/>
    </source>
</evidence>
<feature type="transmembrane region" description="Helical" evidence="10">
    <location>
        <begin position="536"/>
        <end position="554"/>
    </location>
</feature>
<evidence type="ECO:0000313" key="13">
    <source>
        <dbReference type="Proteomes" id="UP000326924"/>
    </source>
</evidence>
<dbReference type="Pfam" id="PF06422">
    <property type="entry name" value="PDR_CDR"/>
    <property type="match status" value="1"/>
</dbReference>
<dbReference type="InterPro" id="IPR003593">
    <property type="entry name" value="AAA+_ATPase"/>
</dbReference>
<comment type="similarity">
    <text evidence="2">Belongs to the ABC transporter superfamily. ABCG family. PDR (TC 3.A.1.205) subfamily.</text>
</comment>
<feature type="transmembrane region" description="Helical" evidence="10">
    <location>
        <begin position="1194"/>
        <end position="1211"/>
    </location>
</feature>
<dbReference type="InterPro" id="IPR003439">
    <property type="entry name" value="ABC_transporter-like_ATP-bd"/>
</dbReference>
<dbReference type="InterPro" id="IPR034003">
    <property type="entry name" value="ABCG_PDR_2"/>
</dbReference>
<dbReference type="Pfam" id="PF14510">
    <property type="entry name" value="ABC_trans_N"/>
    <property type="match status" value="1"/>
</dbReference>
<keyword evidence="6" id="KW-0067">ATP-binding</keyword>
<evidence type="ECO:0000256" key="8">
    <source>
        <dbReference type="ARBA" id="ARBA00023136"/>
    </source>
</evidence>
<protein>
    <submittedName>
        <fullName evidence="12">ABC-2 type transporter-domain-containing protein</fullName>
    </submittedName>
</protein>
<dbReference type="GO" id="GO:0016020">
    <property type="term" value="C:membrane"/>
    <property type="evidence" value="ECO:0007669"/>
    <property type="project" value="UniProtKB-SubCell"/>
</dbReference>
<keyword evidence="3" id="KW-0813">Transport</keyword>
<keyword evidence="5" id="KW-0547">Nucleotide-binding</keyword>
<dbReference type="InterPro" id="IPR043926">
    <property type="entry name" value="ABCG_dom"/>
</dbReference>
<feature type="transmembrane region" description="Helical" evidence="10">
    <location>
        <begin position="560"/>
        <end position="586"/>
    </location>
</feature>
<evidence type="ECO:0000313" key="12">
    <source>
        <dbReference type="EMBL" id="KAA8899648.1"/>
    </source>
</evidence>
<dbReference type="InterPro" id="IPR027417">
    <property type="entry name" value="P-loop_NTPase"/>
</dbReference>
<feature type="compositionally biased region" description="Polar residues" evidence="9">
    <location>
        <begin position="76"/>
        <end position="88"/>
    </location>
</feature>
<evidence type="ECO:0000259" key="11">
    <source>
        <dbReference type="PROSITE" id="PS50893"/>
    </source>
</evidence>
<dbReference type="InterPro" id="IPR010929">
    <property type="entry name" value="PDR_CDR_ABC"/>
</dbReference>
<dbReference type="Gene3D" id="3.40.50.300">
    <property type="entry name" value="P-loop containing nucleotide triphosphate hydrolases"/>
    <property type="match status" value="2"/>
</dbReference>
<feature type="transmembrane region" description="Helical" evidence="10">
    <location>
        <begin position="1334"/>
        <end position="1356"/>
    </location>
</feature>
<feature type="region of interest" description="Disordered" evidence="9">
    <location>
        <begin position="73"/>
        <end position="104"/>
    </location>
</feature>
<feature type="transmembrane region" description="Helical" evidence="10">
    <location>
        <begin position="1302"/>
        <end position="1322"/>
    </location>
</feature>
<dbReference type="SMART" id="SM00382">
    <property type="entry name" value="AAA"/>
    <property type="match status" value="2"/>
</dbReference>
<dbReference type="PROSITE" id="PS50893">
    <property type="entry name" value="ABC_TRANSPORTER_2"/>
    <property type="match status" value="2"/>
</dbReference>
<dbReference type="CDD" id="cd03233">
    <property type="entry name" value="ABCG_PDR_domain1"/>
    <property type="match status" value="1"/>
</dbReference>
<feature type="transmembrane region" description="Helical" evidence="10">
    <location>
        <begin position="781"/>
        <end position="802"/>
    </location>
</feature>
<dbReference type="Proteomes" id="UP000326924">
    <property type="component" value="Unassembled WGS sequence"/>
</dbReference>
<evidence type="ECO:0000256" key="5">
    <source>
        <dbReference type="ARBA" id="ARBA00022741"/>
    </source>
</evidence>
<evidence type="ECO:0000256" key="10">
    <source>
        <dbReference type="SAM" id="Phobius"/>
    </source>
</evidence>
<dbReference type="InterPro" id="IPR034001">
    <property type="entry name" value="ABCG_PDR_1"/>
</dbReference>
<dbReference type="CDD" id="cd03232">
    <property type="entry name" value="ABCG_PDR_domain2"/>
    <property type="match status" value="1"/>
</dbReference>
<comment type="subcellular location">
    <subcellularLocation>
        <location evidence="1">Membrane</location>
        <topology evidence="1">Multi-pass membrane protein</topology>
    </subcellularLocation>
</comment>
<keyword evidence="7 10" id="KW-1133">Transmembrane helix</keyword>
<dbReference type="GO" id="GO:0140359">
    <property type="term" value="F:ABC-type transporter activity"/>
    <property type="evidence" value="ECO:0007669"/>
    <property type="project" value="InterPro"/>
</dbReference>
<accession>A0A5J5EPE9</accession>
<dbReference type="OrthoDB" id="245989at2759"/>
<dbReference type="InParanoid" id="A0A5J5EPE9"/>
<dbReference type="Pfam" id="PF19055">
    <property type="entry name" value="ABC2_membrane_7"/>
    <property type="match status" value="1"/>
</dbReference>
<evidence type="ECO:0000256" key="9">
    <source>
        <dbReference type="SAM" id="MobiDB-lite"/>
    </source>
</evidence>
<dbReference type="Pfam" id="PF00005">
    <property type="entry name" value="ABC_tran"/>
    <property type="match status" value="2"/>
</dbReference>
<dbReference type="GO" id="GO:0005524">
    <property type="term" value="F:ATP binding"/>
    <property type="evidence" value="ECO:0007669"/>
    <property type="project" value="UniProtKB-KW"/>
</dbReference>
<feature type="transmembrane region" description="Helical" evidence="10">
    <location>
        <begin position="1223"/>
        <end position="1244"/>
    </location>
</feature>
<proteinExistence type="inferred from homology"/>
<sequence>MSGLSEEKHEPKSITDSASTSVDDIGTLNHVSSNGDFADGRWGESSKAIGRPVDVDGALEEFEEIRRSLSKATAGRRTSLSAHSSAFRSGTREPDEEEAGHGSSGATLIDLEDYLQNKHRGAAEEAGIIPKKIGVSFRDLTVMGYAGSGWVLAPTFLDYLPSIVGWDLVHSVRGFLAPIPEAKPIIQGFSGVVKPGEMLLVLGKPGSGTSTFLRALTNQRRSFTRIDGDINYAGLPFELALGKYRGEILYNDEEDQHLPTLSVKQTLEFALKTKTPSKRLPGTSRTQFVDEMLNLFAAMFKMKHVLNTMVGNAFVRGVSGGERKRVSIMEALASRSTINAWDNSTRGLDSSTAVDYIRSLRILTNIQYSTTIVTLYQAGEQIYREFDKVCLIYEGRQIFFGKASEARGYFEELGFEATPRVTTSDFLTTITDPKTRRIRPGMEDKVPLTPQALQEAFRKSRYWPELQAELDAYNRELQETQSADTHNFKKAVKEEKTVLAPKGSPYTVSFPMQVWYLAQREFQLQRQDYVALRSKLFNVIVLALLNGSLFYNIQRTSEGAFFMGGVLFFNIIVVAWMQLYEAIFMVMGRGIMAKQNIFAFYRPAALILARTIADLPLVAVQSTLFTIILYWMANLVADAGKFFTNLLFVFTTVVCIIAFYRAIGSFSRDFNVTIRIAFLGLNVTAFFAGYMQPYHTMKSWVYKWIYWANPLMYSMEAVLVNQFDGLELACSPSQLVPAVPGASPENQVCTLAGSQPGQATVSGVAYLKTFGYEPSHLWRNYGVIIAFTIAYIIIAMIGVEYMDWGAGGGSVKILTKKPKEIPNELPITEEKATKQSSDEADKPTDIIRQISSVKTKGSVFTWRNVNYTVGQAQLLHNVHGYCKPGRITALMGPSGAGKTTLLDNLGLRKRVGVTSGELRMDGKELMPDFERSTAFVEQQDVHDVMSTVREAMRFSALLRQPASVSIEDKYKFVDEIIKLLELEPLADAIIGNPGFGLSVEERKRVTIGVELAAAPSELLFLDEPTSGLDSNGALSIVRFLRKLADETNIAIICTIHQPSFVLFQEFDDLLLLARGGREVYFGPIGSGGQAVIDYFERNGASPAAADANPAEYILDTIRAAPGPRSWPEIWESSPENNAALEEIEAIITERGSIPVSRELRTLEYAMPLSAQTKALTKRVWLHYWRDGSYGFSKLFSSLSMALVAGVLFLQSGSSVREMQSRTFAVFLVLILSPMIITAVQPKFLQFRMLYETRERNSKIYSASAWLTAMAVAEVPYSILAAVVFFLPWYYMIGLPTDSSSAGYAFFFILLFCIWIPYMAMWIAAMCPDLNIVNIVNPFVFIISNGFTGILVTYYALPEFYRRWLYWTNPLTWLSRGMLGSMMHGLEVRCDPSELVTFRPPSGQTCGEYAGEWIAKASGYIVDLNASDSCQYCIYKSGDEYLATINVQPDKRWRELGIFCVYIFSNLVLVYAMYWAFREYRWGRLFARLGGRTASN</sequence>
<keyword evidence="8 10" id="KW-0472">Membrane</keyword>
<evidence type="ECO:0000256" key="2">
    <source>
        <dbReference type="ARBA" id="ARBA00006012"/>
    </source>
</evidence>
<dbReference type="EMBL" id="VXIS01000164">
    <property type="protein sequence ID" value="KAA8899648.1"/>
    <property type="molecule type" value="Genomic_DNA"/>
</dbReference>
<dbReference type="InterPro" id="IPR013525">
    <property type="entry name" value="ABC2_TM"/>
</dbReference>
<feature type="region of interest" description="Disordered" evidence="9">
    <location>
        <begin position="1"/>
        <end position="50"/>
    </location>
</feature>
<keyword evidence="13" id="KW-1185">Reference proteome</keyword>
<dbReference type="FunFam" id="3.40.50.300:FF:000054">
    <property type="entry name" value="ABC multidrug transporter atrF"/>
    <property type="match status" value="1"/>
</dbReference>
<feature type="transmembrane region" description="Helical" evidence="10">
    <location>
        <begin position="1455"/>
        <end position="1476"/>
    </location>
</feature>
<reference evidence="12 13" key="1">
    <citation type="submission" date="2019-09" db="EMBL/GenBank/DDBJ databases">
        <title>Draft genome of the ectomycorrhizal ascomycete Sphaerosporella brunnea.</title>
        <authorList>
            <consortium name="DOE Joint Genome Institute"/>
            <person name="Benucci G.M."/>
            <person name="Marozzi G."/>
            <person name="Antonielli L."/>
            <person name="Sanchez S."/>
            <person name="Marco P."/>
            <person name="Wang X."/>
            <person name="Falini L.B."/>
            <person name="Barry K."/>
            <person name="Haridas S."/>
            <person name="Lipzen A."/>
            <person name="Labutti K."/>
            <person name="Grigoriev I.V."/>
            <person name="Murat C."/>
            <person name="Martin F."/>
            <person name="Albertini E."/>
            <person name="Donnini D."/>
            <person name="Bonito G."/>
        </authorList>
    </citation>
    <scope>NUCLEOTIDE SEQUENCE [LARGE SCALE GENOMIC DNA]</scope>
    <source>
        <strain evidence="12 13">Sb_GMNB300</strain>
    </source>
</reference>
<feature type="domain" description="ABC transporter" evidence="11">
    <location>
        <begin position="860"/>
        <end position="1100"/>
    </location>
</feature>
<dbReference type="InterPro" id="IPR029481">
    <property type="entry name" value="ABC_trans_N"/>
</dbReference>
<organism evidence="12 13">
    <name type="scientific">Sphaerosporella brunnea</name>
    <dbReference type="NCBI Taxonomy" id="1250544"/>
    <lineage>
        <taxon>Eukaryota</taxon>
        <taxon>Fungi</taxon>
        <taxon>Dikarya</taxon>
        <taxon>Ascomycota</taxon>
        <taxon>Pezizomycotina</taxon>
        <taxon>Pezizomycetes</taxon>
        <taxon>Pezizales</taxon>
        <taxon>Pyronemataceae</taxon>
        <taxon>Sphaerosporella</taxon>
    </lineage>
</organism>
<comment type="caution">
    <text evidence="12">The sequence shown here is derived from an EMBL/GenBank/DDBJ whole genome shotgun (WGS) entry which is preliminary data.</text>
</comment>
<feature type="transmembrane region" description="Helical" evidence="10">
    <location>
        <begin position="642"/>
        <end position="660"/>
    </location>
</feature>
<dbReference type="GO" id="GO:0016887">
    <property type="term" value="F:ATP hydrolysis activity"/>
    <property type="evidence" value="ECO:0007669"/>
    <property type="project" value="InterPro"/>
</dbReference>
<keyword evidence="4 10" id="KW-0812">Transmembrane</keyword>
<dbReference type="Pfam" id="PF01061">
    <property type="entry name" value="ABC2_membrane"/>
    <property type="match status" value="2"/>
</dbReference>
<evidence type="ECO:0000256" key="7">
    <source>
        <dbReference type="ARBA" id="ARBA00022989"/>
    </source>
</evidence>
<dbReference type="SUPFAM" id="SSF52540">
    <property type="entry name" value="P-loop containing nucleoside triphosphate hydrolases"/>
    <property type="match status" value="2"/>
</dbReference>
<feature type="transmembrane region" description="Helical" evidence="10">
    <location>
        <begin position="1265"/>
        <end position="1290"/>
    </location>
</feature>
<dbReference type="PANTHER" id="PTHR19241">
    <property type="entry name" value="ATP-BINDING CASSETTE TRANSPORTER"/>
    <property type="match status" value="1"/>
</dbReference>
<feature type="transmembrane region" description="Helical" evidence="10">
    <location>
        <begin position="607"/>
        <end position="630"/>
    </location>
</feature>
<evidence type="ECO:0000256" key="6">
    <source>
        <dbReference type="ARBA" id="ARBA00022840"/>
    </source>
</evidence>
<feature type="domain" description="ABC transporter" evidence="11">
    <location>
        <begin position="169"/>
        <end position="419"/>
    </location>
</feature>
<evidence type="ECO:0000256" key="4">
    <source>
        <dbReference type="ARBA" id="ARBA00022692"/>
    </source>
</evidence>